<comment type="caution">
    <text evidence="3">The sequence shown here is derived from an EMBL/GenBank/DDBJ whole genome shotgun (WGS) entry which is preliminary data.</text>
</comment>
<feature type="domain" description="UDP-N-acetylglucosamine 2-epimerase" evidence="2">
    <location>
        <begin position="25"/>
        <end position="352"/>
    </location>
</feature>
<dbReference type="InterPro" id="IPR003331">
    <property type="entry name" value="UDP_GlcNAc_Epimerase_2_dom"/>
</dbReference>
<keyword evidence="1" id="KW-0413">Isomerase</keyword>
<dbReference type="Gene3D" id="3.40.50.2000">
    <property type="entry name" value="Glycogen Phosphorylase B"/>
    <property type="match status" value="2"/>
</dbReference>
<dbReference type="SUPFAM" id="SSF53756">
    <property type="entry name" value="UDP-Glycosyltransferase/glycogen phosphorylase"/>
    <property type="match status" value="1"/>
</dbReference>
<gene>
    <name evidence="3" type="ORF">GCM10008013_36380</name>
</gene>
<organism evidence="3 4">
    <name type="scientific">Paenibacillus segetis</name>
    <dbReference type="NCBI Taxonomy" id="1325360"/>
    <lineage>
        <taxon>Bacteria</taxon>
        <taxon>Bacillati</taxon>
        <taxon>Bacillota</taxon>
        <taxon>Bacilli</taxon>
        <taxon>Bacillales</taxon>
        <taxon>Paenibacillaceae</taxon>
        <taxon>Paenibacillus</taxon>
    </lineage>
</organism>
<evidence type="ECO:0000313" key="3">
    <source>
        <dbReference type="EMBL" id="GGH32151.1"/>
    </source>
</evidence>
<evidence type="ECO:0000256" key="1">
    <source>
        <dbReference type="RuleBase" id="RU003513"/>
    </source>
</evidence>
<evidence type="ECO:0000313" key="4">
    <source>
        <dbReference type="Proteomes" id="UP000659344"/>
    </source>
</evidence>
<keyword evidence="4" id="KW-1185">Reference proteome</keyword>
<dbReference type="EMBL" id="BMFT01000002">
    <property type="protein sequence ID" value="GGH32151.1"/>
    <property type="molecule type" value="Genomic_DNA"/>
</dbReference>
<dbReference type="PANTHER" id="PTHR43174:SF1">
    <property type="entry name" value="UDP-N-ACETYLGLUCOSAMINE 2-EPIMERASE"/>
    <property type="match status" value="1"/>
</dbReference>
<dbReference type="NCBIfam" id="TIGR00236">
    <property type="entry name" value="wecB"/>
    <property type="match status" value="1"/>
</dbReference>
<dbReference type="RefSeq" id="WP_188541268.1">
    <property type="nucleotide sequence ID" value="NZ_BMFT01000002.1"/>
</dbReference>
<dbReference type="CDD" id="cd03786">
    <property type="entry name" value="GTB_UDP-GlcNAc_2-Epimerase"/>
    <property type="match status" value="1"/>
</dbReference>
<sequence length="357" mass="40000">MKTIMTIVGARPQFVKAAPVSRELRKRYKEVLVNTGQHYDHNMAGIFFEELHIPRPDYDLGVGSASHGKQTGDILIKIERLIEETKPSAVLVYGDTNSTLAGSLAASKLHIPLFHIEAGLRSYDKEMPEEINRILTDHVSTLLFAPTESAVRNLQAENITKGVHLVGDVMYDAVLHNYNLTEEKYKLDTFGVHQGNYYLSTIHRAGNTDDPARLQAIIHSLLALNETVLFPIHPRTEKMLRDLKLIEKDATSGNIRFIPPVSYLEMLLLERHAKAIITDSGGVQKEAYFAKVPCFTLRNETEWVETVESGWNTLVDPLTMDLNAIISAHQCGPYIDNLYGDGKASVSIVKQIYDYLG</sequence>
<dbReference type="Pfam" id="PF02350">
    <property type="entry name" value="Epimerase_2"/>
    <property type="match status" value="1"/>
</dbReference>
<proteinExistence type="inferred from homology"/>
<accession>A0ABQ1YPG7</accession>
<dbReference type="Proteomes" id="UP000659344">
    <property type="component" value="Unassembled WGS sequence"/>
</dbReference>
<reference evidence="4" key="1">
    <citation type="journal article" date="2019" name="Int. J. Syst. Evol. Microbiol.">
        <title>The Global Catalogue of Microorganisms (GCM) 10K type strain sequencing project: providing services to taxonomists for standard genome sequencing and annotation.</title>
        <authorList>
            <consortium name="The Broad Institute Genomics Platform"/>
            <consortium name="The Broad Institute Genome Sequencing Center for Infectious Disease"/>
            <person name="Wu L."/>
            <person name="Ma J."/>
        </authorList>
    </citation>
    <scope>NUCLEOTIDE SEQUENCE [LARGE SCALE GENOMIC DNA]</scope>
    <source>
        <strain evidence="4">CGMCC 1.12769</strain>
    </source>
</reference>
<comment type="similarity">
    <text evidence="1">Belongs to the UDP-N-acetylglucosamine 2-epimerase family.</text>
</comment>
<dbReference type="PANTHER" id="PTHR43174">
    <property type="entry name" value="UDP-N-ACETYLGLUCOSAMINE 2-EPIMERASE"/>
    <property type="match status" value="1"/>
</dbReference>
<dbReference type="InterPro" id="IPR029767">
    <property type="entry name" value="WecB-like"/>
</dbReference>
<name>A0ABQ1YPG7_9BACL</name>
<protein>
    <submittedName>
        <fullName evidence="3">UDP-N-acetyl glucosamine 2-epimerase</fullName>
    </submittedName>
</protein>
<evidence type="ECO:0000259" key="2">
    <source>
        <dbReference type="Pfam" id="PF02350"/>
    </source>
</evidence>